<keyword evidence="4" id="KW-0378">Hydrolase</keyword>
<reference evidence="7" key="1">
    <citation type="submission" date="2021-03" db="EMBL/GenBank/DDBJ databases">
        <title>Chromosome level genome of the anhydrobiotic midge Polypedilum vanderplanki.</title>
        <authorList>
            <person name="Yoshida Y."/>
            <person name="Kikawada T."/>
            <person name="Gusev O."/>
        </authorList>
    </citation>
    <scope>NUCLEOTIDE SEQUENCE</scope>
    <source>
        <strain evidence="7">NIAS01</strain>
        <tissue evidence="7">Whole body or cell culture</tissue>
    </source>
</reference>
<name>A0A9J6C846_POLVA</name>
<dbReference type="Gene3D" id="3.40.50.1820">
    <property type="entry name" value="alpha/beta hydrolase"/>
    <property type="match status" value="1"/>
</dbReference>
<evidence type="ECO:0000313" key="8">
    <source>
        <dbReference type="Proteomes" id="UP001107558"/>
    </source>
</evidence>
<sequence length="488" mass="55015">MKKLFVIVLLICEVYGWTAFWRGRKYGGNIVDPEKIANRNFISLRDITSDNWLTQKLDHFDFLNTKTWKQRYYVSAQYYKPNGPIFLMIGGEGEAISAWMKKGAWITYAQRFGSLCFMVEHRFYGKSHPTNDISTTSLSFLSSEQALADLAYFVTAMNSQYNLTADDKWIAFGGSYAGSLAAWLRKKFSHLIYGAVASSSPLLAKVEYPDYLKIVQDELANYDGCDCVNEVQIAINKIDSIMKVQNGPQSMSKHFKFCGTFSGTFSNLDISTIYESIANIFAGVVQNNFGVTVHDVCGIMCNMSIIPATLRLVEANSIVMKAYGQNCFQYNYNQMIDYLKVSSWSSDSSEGSRQWLYQTCSEFGFYQTSSNSSSIFGDRISIQYFMQLCIDVFGSNFNFNSLTNAVNRTNVMYGGLYPETTNVIYVQGSMDPWHALGLTQTNSIQPQPTIYIDGTSHCADVYPPSKKDPPELTAARVKIVKFLSKLLN</sequence>
<dbReference type="GO" id="GO:0070008">
    <property type="term" value="F:serine-type exopeptidase activity"/>
    <property type="evidence" value="ECO:0007669"/>
    <property type="project" value="InterPro"/>
</dbReference>
<dbReference type="SUPFAM" id="SSF53474">
    <property type="entry name" value="alpha/beta-Hydrolases"/>
    <property type="match status" value="1"/>
</dbReference>
<evidence type="ECO:0000256" key="5">
    <source>
        <dbReference type="ARBA" id="ARBA00023180"/>
    </source>
</evidence>
<evidence type="ECO:0008006" key="9">
    <source>
        <dbReference type="Google" id="ProtNLM"/>
    </source>
</evidence>
<evidence type="ECO:0000313" key="7">
    <source>
        <dbReference type="EMBL" id="KAG5677971.1"/>
    </source>
</evidence>
<keyword evidence="2" id="KW-0645">Protease</keyword>
<dbReference type="EMBL" id="JADBJN010000002">
    <property type="protein sequence ID" value="KAG5677971.1"/>
    <property type="molecule type" value="Genomic_DNA"/>
</dbReference>
<comment type="similarity">
    <text evidence="1">Belongs to the peptidase S28 family.</text>
</comment>
<proteinExistence type="inferred from homology"/>
<evidence type="ECO:0000256" key="2">
    <source>
        <dbReference type="ARBA" id="ARBA00022670"/>
    </source>
</evidence>
<dbReference type="InterPro" id="IPR042269">
    <property type="entry name" value="Ser_carbopepase_S28_SKS"/>
</dbReference>
<organism evidence="7 8">
    <name type="scientific">Polypedilum vanderplanki</name>
    <name type="common">Sleeping chironomid midge</name>
    <dbReference type="NCBI Taxonomy" id="319348"/>
    <lineage>
        <taxon>Eukaryota</taxon>
        <taxon>Metazoa</taxon>
        <taxon>Ecdysozoa</taxon>
        <taxon>Arthropoda</taxon>
        <taxon>Hexapoda</taxon>
        <taxon>Insecta</taxon>
        <taxon>Pterygota</taxon>
        <taxon>Neoptera</taxon>
        <taxon>Endopterygota</taxon>
        <taxon>Diptera</taxon>
        <taxon>Nematocera</taxon>
        <taxon>Chironomoidea</taxon>
        <taxon>Chironomidae</taxon>
        <taxon>Chironominae</taxon>
        <taxon>Polypedilum</taxon>
        <taxon>Polypedilum</taxon>
    </lineage>
</organism>
<dbReference type="AlphaFoldDB" id="A0A9J6C846"/>
<evidence type="ECO:0000256" key="1">
    <source>
        <dbReference type="ARBA" id="ARBA00011079"/>
    </source>
</evidence>
<accession>A0A9J6C846</accession>
<dbReference type="Gene3D" id="1.20.120.980">
    <property type="entry name" value="Serine carboxypeptidase S28, SKS domain"/>
    <property type="match status" value="1"/>
</dbReference>
<feature type="chain" id="PRO_5039886795" description="Serine protease K12H4.7" evidence="6">
    <location>
        <begin position="17"/>
        <end position="488"/>
    </location>
</feature>
<dbReference type="Pfam" id="PF05577">
    <property type="entry name" value="Peptidase_S28"/>
    <property type="match status" value="1"/>
</dbReference>
<dbReference type="GO" id="GO:0008239">
    <property type="term" value="F:dipeptidyl-peptidase activity"/>
    <property type="evidence" value="ECO:0007669"/>
    <property type="project" value="TreeGrafter"/>
</dbReference>
<keyword evidence="3 6" id="KW-0732">Signal</keyword>
<dbReference type="PANTHER" id="PTHR11010:SF117">
    <property type="entry name" value="SERINE PROTEASE 16"/>
    <property type="match status" value="1"/>
</dbReference>
<gene>
    <name evidence="7" type="ORF">PVAND_007683</name>
</gene>
<evidence type="ECO:0000256" key="3">
    <source>
        <dbReference type="ARBA" id="ARBA00022729"/>
    </source>
</evidence>
<dbReference type="Proteomes" id="UP001107558">
    <property type="component" value="Chromosome 2"/>
</dbReference>
<evidence type="ECO:0000256" key="4">
    <source>
        <dbReference type="ARBA" id="ARBA00022801"/>
    </source>
</evidence>
<keyword evidence="5" id="KW-0325">Glycoprotein</keyword>
<evidence type="ECO:0000256" key="6">
    <source>
        <dbReference type="SAM" id="SignalP"/>
    </source>
</evidence>
<comment type="caution">
    <text evidence="7">The sequence shown here is derived from an EMBL/GenBank/DDBJ whole genome shotgun (WGS) entry which is preliminary data.</text>
</comment>
<keyword evidence="8" id="KW-1185">Reference proteome</keyword>
<dbReference type="OrthoDB" id="1735038at2759"/>
<protein>
    <recommendedName>
        <fullName evidence="9">Serine protease K12H4.7</fullName>
    </recommendedName>
</protein>
<feature type="signal peptide" evidence="6">
    <location>
        <begin position="1"/>
        <end position="16"/>
    </location>
</feature>
<dbReference type="InterPro" id="IPR008758">
    <property type="entry name" value="Peptidase_S28"/>
</dbReference>
<dbReference type="GO" id="GO:0006508">
    <property type="term" value="P:proteolysis"/>
    <property type="evidence" value="ECO:0007669"/>
    <property type="project" value="UniProtKB-KW"/>
</dbReference>
<dbReference type="PANTHER" id="PTHR11010">
    <property type="entry name" value="PROTEASE S28 PRO-X CARBOXYPEPTIDASE-RELATED"/>
    <property type="match status" value="1"/>
</dbReference>
<dbReference type="InterPro" id="IPR029058">
    <property type="entry name" value="AB_hydrolase_fold"/>
</dbReference>